<keyword evidence="3" id="KW-1185">Reference proteome</keyword>
<comment type="caution">
    <text evidence="2">The sequence shown here is derived from an EMBL/GenBank/DDBJ whole genome shotgun (WGS) entry which is preliminary data.</text>
</comment>
<evidence type="ECO:0000256" key="1">
    <source>
        <dbReference type="SAM" id="MobiDB-lite"/>
    </source>
</evidence>
<gene>
    <name evidence="2" type="ORF">GGR34_001502</name>
</gene>
<evidence type="ECO:0000313" key="3">
    <source>
        <dbReference type="Proteomes" id="UP000519439"/>
    </source>
</evidence>
<reference evidence="2 3" key="1">
    <citation type="submission" date="2020-08" db="EMBL/GenBank/DDBJ databases">
        <title>Genomic Encyclopedia of Type Strains, Phase IV (KMG-IV): sequencing the most valuable type-strain genomes for metagenomic binning, comparative biology and taxonomic classification.</title>
        <authorList>
            <person name="Goeker M."/>
        </authorList>
    </citation>
    <scope>NUCLEOTIDE SEQUENCE [LARGE SCALE GENOMIC DNA]</scope>
    <source>
        <strain evidence="2 3">DSM 15743</strain>
    </source>
</reference>
<name>A0A7W6N7U4_9HYPH</name>
<dbReference type="Proteomes" id="UP000519439">
    <property type="component" value="Unassembled WGS sequence"/>
</dbReference>
<feature type="compositionally biased region" description="Polar residues" evidence="1">
    <location>
        <begin position="1"/>
        <end position="12"/>
    </location>
</feature>
<accession>A0A7W6N7U4</accession>
<evidence type="ECO:0000313" key="2">
    <source>
        <dbReference type="EMBL" id="MBB4039855.1"/>
    </source>
</evidence>
<protein>
    <submittedName>
        <fullName evidence="2">Ligand-binding sensor protein</fullName>
    </submittedName>
</protein>
<sequence length="119" mass="11952">MSGSSSSRSDAYTGSGGAGGSESGSSTDPCLKVRRGPINSPKPAVVAGLAIGNVLSVQVQPVGRTVALVVVDAHGQVAGSLTFVGYLEIIDCIQNRGVNYRAVVISIAGGVVEVRVEPV</sequence>
<dbReference type="EMBL" id="JACIDC010000004">
    <property type="protein sequence ID" value="MBB4039855.1"/>
    <property type="molecule type" value="Genomic_DNA"/>
</dbReference>
<feature type="region of interest" description="Disordered" evidence="1">
    <location>
        <begin position="1"/>
        <end position="36"/>
    </location>
</feature>
<proteinExistence type="predicted"/>
<dbReference type="AlphaFoldDB" id="A0A7W6N7U4"/>
<organism evidence="2 3">
    <name type="scientific">Microvirga flocculans</name>
    <dbReference type="NCBI Taxonomy" id="217168"/>
    <lineage>
        <taxon>Bacteria</taxon>
        <taxon>Pseudomonadati</taxon>
        <taxon>Pseudomonadota</taxon>
        <taxon>Alphaproteobacteria</taxon>
        <taxon>Hyphomicrobiales</taxon>
        <taxon>Methylobacteriaceae</taxon>
        <taxon>Microvirga</taxon>
    </lineage>
</organism>